<evidence type="ECO:0000259" key="5">
    <source>
        <dbReference type="Pfam" id="PF08032"/>
    </source>
</evidence>
<dbReference type="SUPFAM" id="SSF55315">
    <property type="entry name" value="L30e-like"/>
    <property type="match status" value="1"/>
</dbReference>
<proteinExistence type="inferred from homology"/>
<keyword evidence="3" id="KW-0808">Transferase</keyword>
<accession>H9UKG5</accession>
<evidence type="ECO:0000313" key="6">
    <source>
        <dbReference type="EMBL" id="AFG38008.1"/>
    </source>
</evidence>
<organism evidence="6 7">
    <name type="scientific">Spirochaeta africana (strain ATCC 700263 / DSM 8902 / Z-7692)</name>
    <dbReference type="NCBI Taxonomy" id="889378"/>
    <lineage>
        <taxon>Bacteria</taxon>
        <taxon>Pseudomonadati</taxon>
        <taxon>Spirochaetota</taxon>
        <taxon>Spirochaetia</taxon>
        <taxon>Spirochaetales</taxon>
        <taxon>Spirochaetaceae</taxon>
        <taxon>Spirochaeta</taxon>
    </lineage>
</organism>
<keyword evidence="7" id="KW-1185">Reference proteome</keyword>
<dbReference type="CDD" id="cd18103">
    <property type="entry name" value="SpoU-like_RlmB"/>
    <property type="match status" value="1"/>
</dbReference>
<dbReference type="PANTHER" id="PTHR46429:SF1">
    <property type="entry name" value="23S RRNA (GUANOSINE-2'-O-)-METHYLTRANSFERASE RLMB"/>
    <property type="match status" value="1"/>
</dbReference>
<dbReference type="GO" id="GO:0005829">
    <property type="term" value="C:cytosol"/>
    <property type="evidence" value="ECO:0007669"/>
    <property type="project" value="TreeGrafter"/>
</dbReference>
<dbReference type="Pfam" id="PF08032">
    <property type="entry name" value="SpoU_sub_bind"/>
    <property type="match status" value="1"/>
</dbReference>
<feature type="domain" description="tRNA/rRNA methyltransferase SpoU type" evidence="4">
    <location>
        <begin position="99"/>
        <end position="238"/>
    </location>
</feature>
<evidence type="ECO:0000256" key="2">
    <source>
        <dbReference type="ARBA" id="ARBA00022603"/>
    </source>
</evidence>
<sequence>MVLKNLQAVLEALRSGNNGELYVQADRDNQRMQQVVRAAAARGLAVHRVSSEQLRTLAGDDHRGFAFQSAAGLAGQSGASAERLSFEQWLEQNQDTEAVVVFLDGITDPHNLGAVLRSADVFQVDAVVLPARRSAGVTATVVQTSSGAAHYVPLYQVTNLNRAIEAAQQAGFWVYGADMDGDSAADTDLKGRVGLVMGREGAGLHQQTARLCDKIVSIPMRGNVDSLNVSVAAGILLYEIRRQHGWR</sequence>
<comment type="similarity">
    <text evidence="1">Belongs to the class IV-like SAM-binding methyltransferase superfamily. RNA methyltransferase TrmH family.</text>
</comment>
<dbReference type="InterPro" id="IPR029026">
    <property type="entry name" value="tRNA_m1G_MTases_N"/>
</dbReference>
<evidence type="ECO:0000256" key="1">
    <source>
        <dbReference type="ARBA" id="ARBA00007228"/>
    </source>
</evidence>
<dbReference type="GO" id="GO:0006396">
    <property type="term" value="P:RNA processing"/>
    <property type="evidence" value="ECO:0007669"/>
    <property type="project" value="InterPro"/>
</dbReference>
<dbReference type="PATRIC" id="fig|889378.3.peg.1944"/>
<dbReference type="FunFam" id="3.40.1280.10:FF:000008">
    <property type="entry name" value="Group 3 RNA methyltransferase TrmH"/>
    <property type="match status" value="1"/>
</dbReference>
<dbReference type="eggNOG" id="COG0566">
    <property type="taxonomic scope" value="Bacteria"/>
</dbReference>
<dbReference type="EMBL" id="CP003282">
    <property type="protein sequence ID" value="AFG38008.1"/>
    <property type="molecule type" value="Genomic_DNA"/>
</dbReference>
<dbReference type="OrthoDB" id="9794400at2"/>
<dbReference type="InterPro" id="IPR004441">
    <property type="entry name" value="rRNA_MeTrfase_TrmH"/>
</dbReference>
<dbReference type="GO" id="GO:0008173">
    <property type="term" value="F:RNA methyltransferase activity"/>
    <property type="evidence" value="ECO:0007669"/>
    <property type="project" value="InterPro"/>
</dbReference>
<protein>
    <submittedName>
        <fullName evidence="6">rRNA methylase, putative, group 3</fullName>
    </submittedName>
</protein>
<dbReference type="InterPro" id="IPR029064">
    <property type="entry name" value="Ribosomal_eL30-like_sf"/>
</dbReference>
<evidence type="ECO:0000259" key="4">
    <source>
        <dbReference type="Pfam" id="PF00588"/>
    </source>
</evidence>
<dbReference type="HOGENOM" id="CLU_021322_0_1_12"/>
<dbReference type="InterPro" id="IPR001537">
    <property type="entry name" value="SpoU_MeTrfase"/>
</dbReference>
<dbReference type="Gene3D" id="3.30.1330.30">
    <property type="match status" value="1"/>
</dbReference>
<dbReference type="AlphaFoldDB" id="H9UKG5"/>
<dbReference type="Pfam" id="PF00588">
    <property type="entry name" value="SpoU_methylase"/>
    <property type="match status" value="1"/>
</dbReference>
<dbReference type="InterPro" id="IPR029028">
    <property type="entry name" value="Alpha/beta_knot_MTases"/>
</dbReference>
<dbReference type="KEGG" id="sfc:Spiaf_1957"/>
<dbReference type="GO" id="GO:0032259">
    <property type="term" value="P:methylation"/>
    <property type="evidence" value="ECO:0007669"/>
    <property type="project" value="UniProtKB-KW"/>
</dbReference>
<dbReference type="NCBIfam" id="TIGR00186">
    <property type="entry name" value="rRNA_methyl_3"/>
    <property type="match status" value="1"/>
</dbReference>
<evidence type="ECO:0000313" key="7">
    <source>
        <dbReference type="Proteomes" id="UP000007383"/>
    </source>
</evidence>
<dbReference type="RefSeq" id="WP_014455991.1">
    <property type="nucleotide sequence ID" value="NC_017098.1"/>
</dbReference>
<dbReference type="Gene3D" id="3.40.1280.10">
    <property type="match status" value="1"/>
</dbReference>
<dbReference type="Proteomes" id="UP000007383">
    <property type="component" value="Chromosome"/>
</dbReference>
<evidence type="ECO:0000256" key="3">
    <source>
        <dbReference type="ARBA" id="ARBA00022679"/>
    </source>
</evidence>
<dbReference type="InterPro" id="IPR013123">
    <property type="entry name" value="SpoU_subst-bd"/>
</dbReference>
<reference evidence="7" key="1">
    <citation type="journal article" date="2013" name="Stand. Genomic Sci.">
        <title>Complete genome sequence of the halophilic bacterium Spirochaeta africana type strain (Z-7692(T)) from the alkaline Lake Magadi in the East African Rift.</title>
        <authorList>
            <person name="Liolos K."/>
            <person name="Abt B."/>
            <person name="Scheuner C."/>
            <person name="Teshima H."/>
            <person name="Held B."/>
            <person name="Lapidus A."/>
            <person name="Nolan M."/>
            <person name="Lucas S."/>
            <person name="Deshpande S."/>
            <person name="Cheng J.F."/>
            <person name="Tapia R."/>
            <person name="Goodwin L.A."/>
            <person name="Pitluck S."/>
            <person name="Pagani I."/>
            <person name="Ivanova N."/>
            <person name="Mavromatis K."/>
            <person name="Mikhailova N."/>
            <person name="Huntemann M."/>
            <person name="Pati A."/>
            <person name="Chen A."/>
            <person name="Palaniappan K."/>
            <person name="Land M."/>
            <person name="Rohde M."/>
            <person name="Tindall B.J."/>
            <person name="Detter J.C."/>
            <person name="Goker M."/>
            <person name="Bristow J."/>
            <person name="Eisen J.A."/>
            <person name="Markowitz V."/>
            <person name="Hugenholtz P."/>
            <person name="Woyke T."/>
            <person name="Klenk H.P."/>
            <person name="Kyrpides N.C."/>
        </authorList>
    </citation>
    <scope>NUCLEOTIDE SEQUENCE</scope>
    <source>
        <strain evidence="7">ATCC 700263 / DSM 8902 / Z-7692</strain>
    </source>
</reference>
<name>H9UKG5_SPIAZ</name>
<keyword evidence="2 6" id="KW-0489">Methyltransferase</keyword>
<feature type="domain" description="RNA 2-O ribose methyltransferase substrate binding" evidence="5">
    <location>
        <begin position="7"/>
        <end position="68"/>
    </location>
</feature>
<gene>
    <name evidence="6" type="ordered locus">Spiaf_1957</name>
</gene>
<dbReference type="SUPFAM" id="SSF75217">
    <property type="entry name" value="alpha/beta knot"/>
    <property type="match status" value="1"/>
</dbReference>
<dbReference type="PANTHER" id="PTHR46429">
    <property type="entry name" value="23S RRNA (GUANOSINE-2'-O-)-METHYLTRANSFERASE RLMB"/>
    <property type="match status" value="1"/>
</dbReference>
<dbReference type="GO" id="GO:0003723">
    <property type="term" value="F:RNA binding"/>
    <property type="evidence" value="ECO:0007669"/>
    <property type="project" value="InterPro"/>
</dbReference>
<dbReference type="STRING" id="889378.Spiaf_1957"/>